<dbReference type="PANTHER" id="PTHR14435">
    <property type="entry name" value="ZINC FINGER PROTEIN 106"/>
    <property type="match status" value="1"/>
</dbReference>
<dbReference type="Proteomes" id="UP001152320">
    <property type="component" value="Chromosome 3"/>
</dbReference>
<accession>A0A9Q1CI92</accession>
<feature type="compositionally biased region" description="Polar residues" evidence="2">
    <location>
        <begin position="633"/>
        <end position="651"/>
    </location>
</feature>
<feature type="region of interest" description="Disordered" evidence="2">
    <location>
        <begin position="914"/>
        <end position="984"/>
    </location>
</feature>
<dbReference type="OrthoDB" id="10072678at2759"/>
<feature type="region of interest" description="Disordered" evidence="2">
    <location>
        <begin position="1719"/>
        <end position="1773"/>
    </location>
</feature>
<feature type="compositionally biased region" description="Polar residues" evidence="2">
    <location>
        <begin position="1938"/>
        <end position="1957"/>
    </location>
</feature>
<dbReference type="PROSITE" id="PS00028">
    <property type="entry name" value="ZINC_FINGER_C2H2_1"/>
    <property type="match status" value="1"/>
</dbReference>
<feature type="region of interest" description="Disordered" evidence="2">
    <location>
        <begin position="129"/>
        <end position="152"/>
    </location>
</feature>
<dbReference type="GO" id="GO:0017124">
    <property type="term" value="F:SH3 domain binding"/>
    <property type="evidence" value="ECO:0007669"/>
    <property type="project" value="TreeGrafter"/>
</dbReference>
<reference evidence="4" key="1">
    <citation type="submission" date="2021-10" db="EMBL/GenBank/DDBJ databases">
        <title>Tropical sea cucumber genome reveals ecological adaptation and Cuvierian tubules defense mechanism.</title>
        <authorList>
            <person name="Chen T."/>
        </authorList>
    </citation>
    <scope>NUCLEOTIDE SEQUENCE</scope>
    <source>
        <strain evidence="4">Nanhai2018</strain>
        <tissue evidence="4">Muscle</tissue>
    </source>
</reference>
<dbReference type="InterPro" id="IPR015943">
    <property type="entry name" value="WD40/YVTN_repeat-like_dom_sf"/>
</dbReference>
<feature type="compositionally biased region" description="Polar residues" evidence="2">
    <location>
        <begin position="774"/>
        <end position="783"/>
    </location>
</feature>
<feature type="region of interest" description="Disordered" evidence="2">
    <location>
        <begin position="1806"/>
        <end position="1859"/>
    </location>
</feature>
<gene>
    <name evidence="4" type="ORF">HOLleu_08891</name>
</gene>
<dbReference type="PANTHER" id="PTHR14435:SF2">
    <property type="entry name" value="ZINC FINGER PROTEIN 106"/>
    <property type="match status" value="1"/>
</dbReference>
<evidence type="ECO:0000313" key="5">
    <source>
        <dbReference type="Proteomes" id="UP001152320"/>
    </source>
</evidence>
<dbReference type="InterPro" id="IPR001680">
    <property type="entry name" value="WD40_rpt"/>
</dbReference>
<name>A0A9Q1CI92_HOLLE</name>
<feature type="region of interest" description="Disordered" evidence="2">
    <location>
        <begin position="408"/>
        <end position="455"/>
    </location>
</feature>
<feature type="compositionally biased region" description="Basic and acidic residues" evidence="2">
    <location>
        <begin position="1695"/>
        <end position="1705"/>
    </location>
</feature>
<feature type="region of interest" description="Disordered" evidence="2">
    <location>
        <begin position="291"/>
        <end position="310"/>
    </location>
</feature>
<feature type="compositionally biased region" description="Polar residues" evidence="2">
    <location>
        <begin position="1416"/>
        <end position="1428"/>
    </location>
</feature>
<feature type="compositionally biased region" description="Polar residues" evidence="2">
    <location>
        <begin position="1742"/>
        <end position="1753"/>
    </location>
</feature>
<feature type="compositionally biased region" description="Low complexity" evidence="2">
    <location>
        <begin position="916"/>
        <end position="928"/>
    </location>
</feature>
<dbReference type="GO" id="GO:0005829">
    <property type="term" value="C:cytosol"/>
    <property type="evidence" value="ECO:0007669"/>
    <property type="project" value="TreeGrafter"/>
</dbReference>
<evidence type="ECO:0000259" key="3">
    <source>
        <dbReference type="PROSITE" id="PS00028"/>
    </source>
</evidence>
<feature type="compositionally biased region" description="Polar residues" evidence="2">
    <location>
        <begin position="1677"/>
        <end position="1691"/>
    </location>
</feature>
<feature type="region of interest" description="Disordered" evidence="2">
    <location>
        <begin position="1930"/>
        <end position="1974"/>
    </location>
</feature>
<dbReference type="GO" id="GO:0016020">
    <property type="term" value="C:membrane"/>
    <property type="evidence" value="ECO:0007669"/>
    <property type="project" value="TreeGrafter"/>
</dbReference>
<keyword evidence="5" id="KW-1185">Reference proteome</keyword>
<sequence>MSHQEKEAYYCATCKLPYDSQAQFNEHLWSMLHHRVLENNGQKKDHFCILCLETYPTLTDYSVHLISSKHRDAHGRWQQEQSRSGPKMKKESHRSRWDDHTASAGQGRSTSHHRNYSYTSYYSYKNHHRKKPYHRKKVHHGSTPSGSAPSLPYETGLFGGAKRGYRSKHYSDNGTYYSGCQPDWKQSDHRFDRLFTDRYGRSAVEMSGTSKAHAMNREEFNNSQHFSMDGRNQRTFKRVPDTGRNCYVRSHTPPERSLESFSEDITLSQIDSGIDFQHFSSEMQHATSFVDPNKGVQRPTNKNFDEFDGRSNNFEQEEKCRRSNLHNDRWQPELMDTEVIVRNDSRLVTTKESALGKSSLIVHVEVNKGCSECSSHSRQENEKEVESALVQEVPTRVVASVESLNRDFTGSKKENAGKSWEEIQHEGGKRRESDSRFSIDGSEERNDRELGKTKNDSIVNKSGIGITEKVESSVAEKIYDNVADKSQTLEARRQEEQNHLDMLVNEGSVPSDRLEFPSQTESVETIHAHLQTESNRSFEDFSHISSESKMNTSDSCETKNSGSPKQFSETHFDNCDNDMLAPKLQEKRDTEQPCDNGSDSISSTSLTQSAVCQKCVGKLSEGKQSHGAVTFQNSQMDGTSASSDTIPSSHIPNGKVPPAFSTISSQPPHKTLEADMTQSALSVSNTISLSSVSNDNVLPASSTAFFGPLNATLGACLTQNSQIGGTSVCSGAVPSSSVPIGNVPPAFSTISSQPPHKTLGADMTQNALSVSNTIPLSSVSSDNGPPASSTASSGPLNATSGACLTQNSQIVGTSVCSDTVPSSPVPIGKVPSASSTISSQPPHKTLEMGITQNAMSVSGTVLSSSVSSDIVPSASSTASSGPLNATSLACSTQDSQMSPPCTSAFLGSLPLSTAPSGMSSQVSSTISSVTPDRTSLAGMTPSGEILSTSSSSDTIASSNTPNGKEQTSSTVTSEQSNKTSLSVTNASQLKLPDLIQKLLKKQLSKPNLNSARSSHPCESSGVATGDLKRVLLGLFESPVPQHHRKLQEEQLKKLFAKAGSSSDRFKRFGVHLEMADTEEDEMIKVLEKLTEEDLELLSQNESHDILHELLSLYEVPSEVPSDQSLQAETSFSAIPSSVITPSLTSSSATLSPVTPSSIAPSAMTSSSMLSSSLAPKTVSNTLQIQECTDEATSANPKGAIHVEQTEELVVSSESEEEDVEALPKPAEIDQAIFGQVFQLSCEENELRKQLKSTRKELRTLENKIKELTQKANELKAKKVETKKKIKAVKKNRLKLTTDHVKQSTQGVSQIASGKDSTAKSNSQKKRPPHLPECGAASVLGTAPQEPCHANIQATVPVPQLPVIKPGSRHSLSGPDHAKQSTQGVSQIPSGKDSTAKSSTKKKQPSRLPRGAAVPATAQQGPCHSNIQATVPGPQLPVIKPGSQHSLSGPSMNQALPHQHIGINSPVPIPSSSALQTSGHNVFNPSPLARVGPNYDNGQLSIPPEAMGISIQRISEEEVMQLVHGVTQNLSQRDTVTGERSLDAWQQPVREGNIPYVQGGIHQEGSISTQQGPLIPDRFSQAFGYFSHGAPHPMSRILSPELHEGVSQPQFTRTQQQQDHASNQMLNNNTTPVMVNQVGVVPRGQLENRSSANPVFPRAADSDTSSLSPYPVGIIKVNSKQQPLQGTPVENRQNGHKQELSGDIVKKTSGRNLEAVTIKEEPADENFTADQTDCSKQGLHGQSEPQESVPSCSSGIKDKAEGPSESTDLQEDGVINGRVLRPRIKLRKFSVRCEDIRVRTRKGRLEDLDATSQLPSSKKLRTSVTSEKESQSSTSSKKKDEAKKERTPKDDRKTSNTIKDLQELKKKLKLERKKRLLEEKRQKHLRTLESYEKLGLSEKFMEIAKQWRSAKKKDRQALHAEVMRLQEVRKERAREKLRNSGSAKATEGTANANGSMVASSERITDVKGREDESHLPLKKVKRLAELRSIGIPENLLDIIKKGSNATNAESSWLQKNLEKYSKQLRRLKDRKRQKRRKQEKKASQKQNRLDLEEPSTSGVVTRNKSKASGNNLTTAVNDTAQEGTPGEHSLRSKGKKQFPSYQDLEKAILGLYGCFDKLYAYSGDGSTRCLSLPDFKQQTIFSGHQKRVTGLHLFNDTNRNMNLLFTSSEDQKLFCFNLENNKLLHTHTFKYPINCMVGLGESLFLGLPNGCVEVFHAQKLLSYESYACHNTEILCLAIAGSHSFVSGATDGSLAIHSVSNGNLFGSLKGHQSSVLSVQVRGNNVLSGASDGRLLQHDIVSKKLLKEYSGHQGAITDILVLRNMFCTACLDDTVRVFNMKGKHIVANVPVDKAFSLCLYKQQVYVGTTSGSVMPLPSVSSDKAASSST</sequence>
<feature type="region of interest" description="Disordered" evidence="2">
    <location>
        <begin position="1297"/>
        <end position="1336"/>
    </location>
</feature>
<comment type="caution">
    <text evidence="4">The sequence shown here is derived from an EMBL/GenBank/DDBJ whole genome shotgun (WGS) entry which is preliminary data.</text>
</comment>
<feature type="region of interest" description="Disordered" evidence="2">
    <location>
        <begin position="633"/>
        <end position="652"/>
    </location>
</feature>
<dbReference type="SMART" id="SM00320">
    <property type="entry name" value="WD40"/>
    <property type="match status" value="4"/>
</dbReference>
<dbReference type="SUPFAM" id="SSF50978">
    <property type="entry name" value="WD40 repeat-like"/>
    <property type="match status" value="1"/>
</dbReference>
<feature type="compositionally biased region" description="Basic and acidic residues" evidence="2">
    <location>
        <begin position="409"/>
        <end position="455"/>
    </location>
</feature>
<dbReference type="InterPro" id="IPR036322">
    <property type="entry name" value="WD40_repeat_dom_sf"/>
</dbReference>
<feature type="domain" description="C2H2-type" evidence="3">
    <location>
        <begin position="11"/>
        <end position="33"/>
    </location>
</feature>
<evidence type="ECO:0000256" key="2">
    <source>
        <dbReference type="SAM" id="MobiDB-lite"/>
    </source>
</evidence>
<feature type="compositionally biased region" description="Basic and acidic residues" evidence="2">
    <location>
        <begin position="1961"/>
        <end position="1974"/>
    </location>
</feature>
<feature type="region of interest" description="Disordered" evidence="2">
    <location>
        <begin position="72"/>
        <end position="114"/>
    </location>
</feature>
<feature type="compositionally biased region" description="Polar residues" evidence="2">
    <location>
        <begin position="1302"/>
        <end position="1321"/>
    </location>
</feature>
<feature type="compositionally biased region" description="Basic and acidic residues" evidence="2">
    <location>
        <begin position="1836"/>
        <end position="1859"/>
    </location>
</feature>
<feature type="compositionally biased region" description="Polar residues" evidence="2">
    <location>
        <begin position="2053"/>
        <end position="2081"/>
    </location>
</feature>
<proteinExistence type="predicted"/>
<feature type="compositionally biased region" description="Basic residues" evidence="2">
    <location>
        <begin position="129"/>
        <end position="140"/>
    </location>
</feature>
<dbReference type="GO" id="GO:0003723">
    <property type="term" value="F:RNA binding"/>
    <property type="evidence" value="ECO:0007669"/>
    <property type="project" value="InterPro"/>
</dbReference>
<keyword evidence="1" id="KW-0175">Coiled coil</keyword>
<dbReference type="InterPro" id="IPR042622">
    <property type="entry name" value="Znf106"/>
</dbReference>
<dbReference type="InterPro" id="IPR013087">
    <property type="entry name" value="Znf_C2H2_type"/>
</dbReference>
<feature type="coiled-coil region" evidence="1">
    <location>
        <begin position="1243"/>
        <end position="1291"/>
    </location>
</feature>
<feature type="region of interest" description="Disordered" evidence="2">
    <location>
        <begin position="774"/>
        <end position="795"/>
    </location>
</feature>
<feature type="compositionally biased region" description="Polar residues" evidence="2">
    <location>
        <begin position="543"/>
        <end position="567"/>
    </location>
</feature>
<dbReference type="Gene3D" id="2.130.10.10">
    <property type="entry name" value="YVTN repeat-like/Quinoprotein amine dehydrogenase"/>
    <property type="match status" value="1"/>
</dbReference>
<protein>
    <recommendedName>
        <fullName evidence="3">C2H2-type domain-containing protein</fullName>
    </recommendedName>
</protein>
<feature type="region of interest" description="Disordered" evidence="2">
    <location>
        <begin position="2024"/>
        <end position="2095"/>
    </location>
</feature>
<feature type="compositionally biased region" description="Polar residues" evidence="2">
    <location>
        <begin position="1379"/>
        <end position="1388"/>
    </location>
</feature>
<evidence type="ECO:0000256" key="1">
    <source>
        <dbReference type="SAM" id="Coils"/>
    </source>
</evidence>
<feature type="region of interest" description="Disordered" evidence="2">
    <location>
        <begin position="1360"/>
        <end position="1432"/>
    </location>
</feature>
<feature type="compositionally biased region" description="Low complexity" evidence="2">
    <location>
        <begin position="784"/>
        <end position="795"/>
    </location>
</feature>
<feature type="compositionally biased region" description="Basic residues" evidence="2">
    <location>
        <begin position="2024"/>
        <end position="2038"/>
    </location>
</feature>
<feature type="region of interest" description="Disordered" evidence="2">
    <location>
        <begin position="1646"/>
        <end position="1707"/>
    </location>
</feature>
<feature type="region of interest" description="Disordered" evidence="2">
    <location>
        <begin position="1144"/>
        <end position="1163"/>
    </location>
</feature>
<feature type="compositionally biased region" description="Low complexity" evidence="2">
    <location>
        <begin position="940"/>
        <end position="976"/>
    </location>
</feature>
<dbReference type="EMBL" id="JAIZAY010000003">
    <property type="protein sequence ID" value="KAJ8045806.1"/>
    <property type="molecule type" value="Genomic_DNA"/>
</dbReference>
<organism evidence="4 5">
    <name type="scientific">Holothuria leucospilota</name>
    <name type="common">Black long sea cucumber</name>
    <name type="synonym">Mertensiothuria leucospilota</name>
    <dbReference type="NCBI Taxonomy" id="206669"/>
    <lineage>
        <taxon>Eukaryota</taxon>
        <taxon>Metazoa</taxon>
        <taxon>Echinodermata</taxon>
        <taxon>Eleutherozoa</taxon>
        <taxon>Echinozoa</taxon>
        <taxon>Holothuroidea</taxon>
        <taxon>Aspidochirotacea</taxon>
        <taxon>Aspidochirotida</taxon>
        <taxon>Holothuriidae</taxon>
        <taxon>Holothuria</taxon>
    </lineage>
</organism>
<feature type="region of interest" description="Disordered" evidence="2">
    <location>
        <begin position="530"/>
        <end position="577"/>
    </location>
</feature>
<evidence type="ECO:0000313" key="4">
    <source>
        <dbReference type="EMBL" id="KAJ8045806.1"/>
    </source>
</evidence>